<feature type="coiled-coil region" evidence="8">
    <location>
        <begin position="476"/>
        <end position="503"/>
    </location>
</feature>
<feature type="domain" description="DNA methylase adenine-specific" evidence="9">
    <location>
        <begin position="161"/>
        <end position="470"/>
    </location>
</feature>
<evidence type="ECO:0000256" key="8">
    <source>
        <dbReference type="SAM" id="Coils"/>
    </source>
</evidence>
<dbReference type="EMBL" id="JAGEPF010000041">
    <property type="protein sequence ID" value="MBO2465044.1"/>
    <property type="molecule type" value="Genomic_DNA"/>
</dbReference>
<dbReference type="InterPro" id="IPR038333">
    <property type="entry name" value="T1MK-like_N_sf"/>
</dbReference>
<dbReference type="Gene3D" id="3.40.50.150">
    <property type="entry name" value="Vaccinia Virus protein VP39"/>
    <property type="match status" value="1"/>
</dbReference>
<evidence type="ECO:0000256" key="5">
    <source>
        <dbReference type="ARBA" id="ARBA00022691"/>
    </source>
</evidence>
<evidence type="ECO:0000256" key="4">
    <source>
        <dbReference type="ARBA" id="ARBA00022679"/>
    </source>
</evidence>
<dbReference type="InterPro" id="IPR029063">
    <property type="entry name" value="SAM-dependent_MTases_sf"/>
</dbReference>
<dbReference type="Pfam" id="PF02384">
    <property type="entry name" value="N6_Mtase"/>
    <property type="match status" value="1"/>
</dbReference>
<dbReference type="InterPro" id="IPR003356">
    <property type="entry name" value="DNA_methylase_A-5"/>
</dbReference>
<evidence type="ECO:0000256" key="1">
    <source>
        <dbReference type="ARBA" id="ARBA00006594"/>
    </source>
</evidence>
<evidence type="ECO:0000313" key="11">
    <source>
        <dbReference type="EMBL" id="MBO2465044.1"/>
    </source>
</evidence>
<keyword evidence="4" id="KW-0808">Transferase</keyword>
<evidence type="ECO:0000256" key="2">
    <source>
        <dbReference type="ARBA" id="ARBA00011900"/>
    </source>
</evidence>
<gene>
    <name evidence="11" type="ORF">J4709_46505</name>
</gene>
<keyword evidence="3 11" id="KW-0489">Methyltransferase</keyword>
<dbReference type="PANTHER" id="PTHR42933:SF3">
    <property type="entry name" value="TYPE I RESTRICTION ENZYME MJAVIII METHYLASE SUBUNIT"/>
    <property type="match status" value="1"/>
</dbReference>
<dbReference type="GO" id="GO:0032259">
    <property type="term" value="P:methylation"/>
    <property type="evidence" value="ECO:0007669"/>
    <property type="project" value="UniProtKB-KW"/>
</dbReference>
<dbReference type="Pfam" id="PF12161">
    <property type="entry name" value="HsdM_N"/>
    <property type="match status" value="1"/>
</dbReference>
<protein>
    <recommendedName>
        <fullName evidence="2">site-specific DNA-methyltransferase (adenine-specific)</fullName>
        <ecNumber evidence="2">2.1.1.72</ecNumber>
    </recommendedName>
</protein>
<organism evidence="11 12">
    <name type="scientific">Actinomadura violacea</name>
    <dbReference type="NCBI Taxonomy" id="2819934"/>
    <lineage>
        <taxon>Bacteria</taxon>
        <taxon>Bacillati</taxon>
        <taxon>Actinomycetota</taxon>
        <taxon>Actinomycetes</taxon>
        <taxon>Streptosporangiales</taxon>
        <taxon>Thermomonosporaceae</taxon>
        <taxon>Actinomadura</taxon>
    </lineage>
</organism>
<dbReference type="GO" id="GO:0008168">
    <property type="term" value="F:methyltransferase activity"/>
    <property type="evidence" value="ECO:0007669"/>
    <property type="project" value="UniProtKB-KW"/>
</dbReference>
<feature type="domain" description="N6 adenine-specific DNA methyltransferase N-terminal" evidence="10">
    <location>
        <begin position="22"/>
        <end position="149"/>
    </location>
</feature>
<proteinExistence type="inferred from homology"/>
<keyword evidence="8" id="KW-0175">Coiled coil</keyword>
<dbReference type="EC" id="2.1.1.72" evidence="2"/>
<evidence type="ECO:0000256" key="3">
    <source>
        <dbReference type="ARBA" id="ARBA00022603"/>
    </source>
</evidence>
<evidence type="ECO:0000313" key="12">
    <source>
        <dbReference type="Proteomes" id="UP000680206"/>
    </source>
</evidence>
<comment type="catalytic activity">
    <reaction evidence="7">
        <text>a 2'-deoxyadenosine in DNA + S-adenosyl-L-methionine = an N(6)-methyl-2'-deoxyadenosine in DNA + S-adenosyl-L-homocysteine + H(+)</text>
        <dbReference type="Rhea" id="RHEA:15197"/>
        <dbReference type="Rhea" id="RHEA-COMP:12418"/>
        <dbReference type="Rhea" id="RHEA-COMP:12419"/>
        <dbReference type="ChEBI" id="CHEBI:15378"/>
        <dbReference type="ChEBI" id="CHEBI:57856"/>
        <dbReference type="ChEBI" id="CHEBI:59789"/>
        <dbReference type="ChEBI" id="CHEBI:90615"/>
        <dbReference type="ChEBI" id="CHEBI:90616"/>
        <dbReference type="EC" id="2.1.1.72"/>
    </reaction>
</comment>
<evidence type="ECO:0000259" key="10">
    <source>
        <dbReference type="Pfam" id="PF12161"/>
    </source>
</evidence>
<evidence type="ECO:0000259" key="9">
    <source>
        <dbReference type="Pfam" id="PF02384"/>
    </source>
</evidence>
<accession>A0ABS3S7S2</accession>
<sequence length="506" mass="56613">MRRGGQLDLLEADRDRLTLAELEAHLWEAAQILRGPVDQADFKSYIFPLLFFKRISDVHREETQAALRVSGGDPTFARFPENHRFQIPGESFWEDVRAAEENVGYHLQGALQRIETANPRALRGIFGDTPWTNKERVSDEVITDLLEHFSKRRLGNADVEPDVLGQAYEYLIKKFADLSNRKAGEFYTPRMVVKLLVSILQPTDRDIVYDPACGTGGMLIEAAHHVVINGGSLEKLSGRLFGQEKNLTTSGIARMNLFLHGIEDFEIAHGDTLRHPAFYDHDRLATFDCILANPPFSLKGWGDDMWADDLFKRSETGVPPWNSGDFAWVQHMISSMELGTGRIGVVLPQGALFRGDSEGAIRQNILASGKVETVISLAPNLFYGTGLAACILILRDRPAYPGYVLFIDASDQFRKGRSQNTLESEHVTRIHNWYRAAADIRGRSRLVSLAEIGRNGDSLYCPLYLESRAVAELPEMSDALSRLRAARAELSEAEASLGEKLTEWGL</sequence>
<evidence type="ECO:0000256" key="6">
    <source>
        <dbReference type="ARBA" id="ARBA00022747"/>
    </source>
</evidence>
<dbReference type="Gene3D" id="1.20.1260.30">
    <property type="match status" value="1"/>
</dbReference>
<comment type="caution">
    <text evidence="11">The sequence shown here is derived from an EMBL/GenBank/DDBJ whole genome shotgun (WGS) entry which is preliminary data.</text>
</comment>
<evidence type="ECO:0000256" key="7">
    <source>
        <dbReference type="ARBA" id="ARBA00047942"/>
    </source>
</evidence>
<dbReference type="InterPro" id="IPR051537">
    <property type="entry name" value="DNA_Adenine_Mtase"/>
</dbReference>
<keyword evidence="6" id="KW-0680">Restriction system</keyword>
<dbReference type="PRINTS" id="PR00507">
    <property type="entry name" value="N12N6MTFRASE"/>
</dbReference>
<dbReference type="Proteomes" id="UP000680206">
    <property type="component" value="Unassembled WGS sequence"/>
</dbReference>
<reference evidence="11 12" key="1">
    <citation type="submission" date="2021-03" db="EMBL/GenBank/DDBJ databases">
        <title>Actinomadura violae sp. nov., isolated from lichen in Thailand.</title>
        <authorList>
            <person name="Kanchanasin P."/>
            <person name="Saeng-In P."/>
            <person name="Phongsopitanun W."/>
            <person name="Yuki M."/>
            <person name="Kudo T."/>
            <person name="Ohkuma M."/>
            <person name="Tanasupawat S."/>
        </authorList>
    </citation>
    <scope>NUCLEOTIDE SEQUENCE [LARGE SCALE GENOMIC DNA]</scope>
    <source>
        <strain evidence="11 12">LCR2-06</strain>
    </source>
</reference>
<dbReference type="InterPro" id="IPR022749">
    <property type="entry name" value="D12N6_MeTrfase_N"/>
</dbReference>
<name>A0ABS3S7S2_9ACTN</name>
<comment type="similarity">
    <text evidence="1">Belongs to the N(4)/N(6)-methyltransferase family.</text>
</comment>
<dbReference type="PANTHER" id="PTHR42933">
    <property type="entry name" value="SLR6095 PROTEIN"/>
    <property type="match status" value="1"/>
</dbReference>
<keyword evidence="12" id="KW-1185">Reference proteome</keyword>
<dbReference type="SUPFAM" id="SSF53335">
    <property type="entry name" value="S-adenosyl-L-methionine-dependent methyltransferases"/>
    <property type="match status" value="1"/>
</dbReference>
<keyword evidence="5" id="KW-0949">S-adenosyl-L-methionine</keyword>